<reference evidence="11 12" key="1">
    <citation type="submission" date="2023-06" db="EMBL/GenBank/DDBJ databases">
        <title>Marinobacter azerbaijanicus a moderately halophilic, isolated from Urmia Lake in Azerbaijan region of Iran.</title>
        <authorList>
            <person name="Sanchez-Porro C."/>
            <person name="Aghdam E.M."/>
            <person name="Saheb S.M."/>
            <person name="Tarhriz V."/>
            <person name="Kazemi E."/>
            <person name="Ammozegar M.A."/>
            <person name="Ventosa A."/>
            <person name="Hejazi M.S."/>
        </authorList>
    </citation>
    <scope>NUCLEOTIDE SEQUENCE [LARGE SCALE GENOMIC DNA]</scope>
    <source>
        <strain evidence="11 12">TBZ242</strain>
    </source>
</reference>
<comment type="subunit">
    <text evidence="9">The complex comprises the extracytoplasmic solute receptor protein and the two transmembrane proteins.</text>
</comment>
<protein>
    <recommendedName>
        <fullName evidence="9">TRAP transporter small permease protein</fullName>
    </recommendedName>
</protein>
<feature type="transmembrane region" description="Helical" evidence="9">
    <location>
        <begin position="137"/>
        <end position="159"/>
    </location>
</feature>
<keyword evidence="5 9" id="KW-0812">Transmembrane</keyword>
<evidence type="ECO:0000313" key="11">
    <source>
        <dbReference type="EMBL" id="MDL0433228.1"/>
    </source>
</evidence>
<dbReference type="EMBL" id="JASSVS010000012">
    <property type="protein sequence ID" value="MDL0433228.1"/>
    <property type="molecule type" value="Genomic_DNA"/>
</dbReference>
<comment type="caution">
    <text evidence="11">The sequence shown here is derived from an EMBL/GenBank/DDBJ whole genome shotgun (WGS) entry which is preliminary data.</text>
</comment>
<evidence type="ECO:0000256" key="7">
    <source>
        <dbReference type="ARBA" id="ARBA00023136"/>
    </source>
</evidence>
<organism evidence="11 12">
    <name type="scientific">Marinobacter azerbaijanicus</name>
    <dbReference type="NCBI Taxonomy" id="3050455"/>
    <lineage>
        <taxon>Bacteria</taxon>
        <taxon>Pseudomonadati</taxon>
        <taxon>Pseudomonadota</taxon>
        <taxon>Gammaproteobacteria</taxon>
        <taxon>Pseudomonadales</taxon>
        <taxon>Marinobacteraceae</taxon>
        <taxon>Marinobacter</taxon>
    </lineage>
</organism>
<dbReference type="PANTHER" id="PTHR35011">
    <property type="entry name" value="2,3-DIKETO-L-GULONATE TRAP TRANSPORTER SMALL PERMEASE PROTEIN YIAM"/>
    <property type="match status" value="1"/>
</dbReference>
<evidence type="ECO:0000256" key="8">
    <source>
        <dbReference type="ARBA" id="ARBA00038436"/>
    </source>
</evidence>
<comment type="function">
    <text evidence="9">Part of the tripartite ATP-independent periplasmic (TRAP) transport system.</text>
</comment>
<evidence type="ECO:0000256" key="5">
    <source>
        <dbReference type="ARBA" id="ARBA00022692"/>
    </source>
</evidence>
<evidence type="ECO:0000259" key="10">
    <source>
        <dbReference type="Pfam" id="PF04290"/>
    </source>
</evidence>
<sequence>MAAFNKETAFRYYSRVIFGLNVIAASLVFLMAVMITGNVLMRKYLGYNLEWLFDFTQYALVYITFLAGGWLTRQEGHIRVDLLHLLLPNHLGRMLEYINLAFAGVVCLILFWLSAMATWNQYLAGNVSPAAVPVPNWMLWIVMPVGFLAMAFEFLFTIVRKISGHRQERVDA</sequence>
<gene>
    <name evidence="11" type="ORF">QPM17_18980</name>
</gene>
<feature type="domain" description="Tripartite ATP-independent periplasmic transporters DctQ component" evidence="10">
    <location>
        <begin position="31"/>
        <end position="162"/>
    </location>
</feature>
<dbReference type="InterPro" id="IPR055348">
    <property type="entry name" value="DctQ"/>
</dbReference>
<dbReference type="Proteomes" id="UP001227964">
    <property type="component" value="Unassembled WGS sequence"/>
</dbReference>
<feature type="transmembrane region" description="Helical" evidence="9">
    <location>
        <begin position="55"/>
        <end position="73"/>
    </location>
</feature>
<proteinExistence type="inferred from homology"/>
<feature type="transmembrane region" description="Helical" evidence="9">
    <location>
        <begin position="94"/>
        <end position="117"/>
    </location>
</feature>
<dbReference type="RefSeq" id="WP_199447410.1">
    <property type="nucleotide sequence ID" value="NZ_JASSVS010000012.1"/>
</dbReference>
<comment type="similarity">
    <text evidence="8 9">Belongs to the TRAP transporter small permease family.</text>
</comment>
<keyword evidence="7 9" id="KW-0472">Membrane</keyword>
<keyword evidence="4 9" id="KW-0997">Cell inner membrane</keyword>
<evidence type="ECO:0000256" key="3">
    <source>
        <dbReference type="ARBA" id="ARBA00022475"/>
    </source>
</evidence>
<keyword evidence="2 9" id="KW-0813">Transport</keyword>
<accession>A0ABT7IHS4</accession>
<dbReference type="InterPro" id="IPR007387">
    <property type="entry name" value="TRAP_DctQ"/>
</dbReference>
<evidence type="ECO:0000256" key="4">
    <source>
        <dbReference type="ARBA" id="ARBA00022519"/>
    </source>
</evidence>
<keyword evidence="12" id="KW-1185">Reference proteome</keyword>
<evidence type="ECO:0000256" key="1">
    <source>
        <dbReference type="ARBA" id="ARBA00004429"/>
    </source>
</evidence>
<dbReference type="PANTHER" id="PTHR35011:SF2">
    <property type="entry name" value="2,3-DIKETO-L-GULONATE TRAP TRANSPORTER SMALL PERMEASE PROTEIN YIAM"/>
    <property type="match status" value="1"/>
</dbReference>
<feature type="transmembrane region" description="Helical" evidence="9">
    <location>
        <begin position="12"/>
        <end position="35"/>
    </location>
</feature>
<dbReference type="Pfam" id="PF04290">
    <property type="entry name" value="DctQ"/>
    <property type="match status" value="1"/>
</dbReference>
<evidence type="ECO:0000313" key="12">
    <source>
        <dbReference type="Proteomes" id="UP001227964"/>
    </source>
</evidence>
<evidence type="ECO:0000256" key="6">
    <source>
        <dbReference type="ARBA" id="ARBA00022989"/>
    </source>
</evidence>
<keyword evidence="6 9" id="KW-1133">Transmembrane helix</keyword>
<evidence type="ECO:0000256" key="2">
    <source>
        <dbReference type="ARBA" id="ARBA00022448"/>
    </source>
</evidence>
<comment type="subcellular location">
    <subcellularLocation>
        <location evidence="1 9">Cell inner membrane</location>
        <topology evidence="1 9">Multi-pass membrane protein</topology>
    </subcellularLocation>
</comment>
<name>A0ABT7IHS4_9GAMM</name>
<keyword evidence="3" id="KW-1003">Cell membrane</keyword>
<evidence type="ECO:0000256" key="9">
    <source>
        <dbReference type="RuleBase" id="RU369079"/>
    </source>
</evidence>